<keyword evidence="13" id="KW-1185">Reference proteome</keyword>
<proteinExistence type="predicted"/>
<dbReference type="Gene3D" id="1.20.58.1080">
    <property type="match status" value="1"/>
</dbReference>
<dbReference type="GO" id="GO:0000957">
    <property type="term" value="P:mitochondrial RNA catabolic process"/>
    <property type="evidence" value="ECO:0007669"/>
    <property type="project" value="EnsemblFungi"/>
</dbReference>
<evidence type="ECO:0000256" key="3">
    <source>
        <dbReference type="ARBA" id="ARBA00022741"/>
    </source>
</evidence>
<dbReference type="AlphaFoldDB" id="H2AZ09"/>
<evidence type="ECO:0000256" key="5">
    <source>
        <dbReference type="ARBA" id="ARBA00022806"/>
    </source>
</evidence>
<accession>H2AZ09</accession>
<dbReference type="GeneID" id="13887562"/>
<evidence type="ECO:0000256" key="1">
    <source>
        <dbReference type="ARBA" id="ARBA00004173"/>
    </source>
</evidence>
<dbReference type="InterPro" id="IPR027417">
    <property type="entry name" value="P-loop_NTPase"/>
</dbReference>
<evidence type="ECO:0000256" key="10">
    <source>
        <dbReference type="ARBA" id="ARBA00071444"/>
    </source>
</evidence>
<protein>
    <recommendedName>
        <fullName evidence="10">ATP-dependent RNA helicase SUV3, mitochondrial</fullName>
        <ecNumber evidence="2">3.6.4.13</ecNumber>
    </recommendedName>
</protein>
<dbReference type="PANTHER" id="PTHR12131:SF1">
    <property type="entry name" value="ATP-DEPENDENT RNA HELICASE SUPV3L1, MITOCHONDRIAL-RELATED"/>
    <property type="match status" value="1"/>
</dbReference>
<dbReference type="GO" id="GO:0006264">
    <property type="term" value="P:mitochondrial DNA replication"/>
    <property type="evidence" value="ECO:0007669"/>
    <property type="project" value="EnsemblFungi"/>
</dbReference>
<dbReference type="KEGG" id="kaf:KAFR_0H01550"/>
<dbReference type="EC" id="3.6.4.13" evidence="2"/>
<sequence>MIHRLLSRYRFPITPYGVCSKTIQQNSIASNFCKRNDTASKALYSTSYVSSRRTAKLNTCKIHVQNENIPQTFRETQNFELLLNTALREVHNKYVFLKSSDRNEYHLKQLTWDSLCSSIQKQLDDKELPLKIKNFPVRLSEYIQPLDDSKIILQLLNIDKISHKAWQVLLKEQSPTIERKFQYLFLKLLSYNHEKKTLPSAVQASESISITDPIDWFPETRKIRRHIIMHLGPTNSGKTYRALKRLGEVDRGYYGGPLRLLAREVYDRFKSEGTRCNLLTGEEVINDLDEHGEKAGLTSGTVEMIPYSQDFDVVVLDEIQMLGDEDRGWAWSNALLGVKAKEIHLCGEKSVLPVIKKITALTGDKLTINEYERLGELSVESRSLKNGNMRNLRKGDCLVAFSKKKILDLKLKIERETKFKVAVIYGSLPPETRLQQASLFNNGEYEILVASDAIGMGLNLAIDRIIFMTDVKFNGKELVNLTASNIRQIGGRAGRYKDTKDEPSKGFITATKSSVLKSIRDGMEAPMSYLDKIVVWPTDEICAKLMVRYPPRTKLSFLLKKFEEQLENHSKQLFKLPDLESKLKTIDLFERMNTIPFHEKLRLSTAPVKDAPLVKDAFKQFCETISERYTKSLLSYDFPFHTLDYSYIQNERYDLEHYESLYNIITLFFWLSNRYPAYFIDTESAKDLRNFCELIIFEKLDRLKKNPYQRGVSLPYRDTFHSKPDFRRALTKPTPAYRQHNAYIAR</sequence>
<evidence type="ECO:0000256" key="6">
    <source>
        <dbReference type="ARBA" id="ARBA00022840"/>
    </source>
</evidence>
<keyword evidence="8" id="KW-0496">Mitochondrion</keyword>
<comment type="catalytic activity">
    <reaction evidence="9">
        <text>ATP + H2O = ADP + phosphate + H(+)</text>
        <dbReference type="Rhea" id="RHEA:13065"/>
        <dbReference type="ChEBI" id="CHEBI:15377"/>
        <dbReference type="ChEBI" id="CHEBI:15378"/>
        <dbReference type="ChEBI" id="CHEBI:30616"/>
        <dbReference type="ChEBI" id="CHEBI:43474"/>
        <dbReference type="ChEBI" id="CHEBI:456216"/>
        <dbReference type="EC" id="3.6.4.13"/>
    </reaction>
</comment>
<dbReference type="SMART" id="SM00490">
    <property type="entry name" value="HELICc"/>
    <property type="match status" value="1"/>
</dbReference>
<keyword evidence="5" id="KW-0347">Helicase</keyword>
<dbReference type="GO" id="GO:0045025">
    <property type="term" value="C:mitochondrial degradosome"/>
    <property type="evidence" value="ECO:0007669"/>
    <property type="project" value="EnsemblFungi"/>
</dbReference>
<dbReference type="HOGENOM" id="CLU_010647_2_2_1"/>
<feature type="domain" description="Helicase C-terminal" evidence="11">
    <location>
        <begin position="384"/>
        <end position="541"/>
    </location>
</feature>
<comment type="subcellular location">
    <subcellularLocation>
        <location evidence="1">Mitochondrion</location>
    </subcellularLocation>
</comment>
<dbReference type="Gene3D" id="3.40.50.300">
    <property type="entry name" value="P-loop containing nucleotide triphosphate hydrolases"/>
    <property type="match status" value="2"/>
</dbReference>
<evidence type="ECO:0000313" key="12">
    <source>
        <dbReference type="EMBL" id="CCF59565.1"/>
    </source>
</evidence>
<evidence type="ECO:0000256" key="4">
    <source>
        <dbReference type="ARBA" id="ARBA00022801"/>
    </source>
</evidence>
<evidence type="ECO:0000256" key="8">
    <source>
        <dbReference type="ARBA" id="ARBA00023128"/>
    </source>
</evidence>
<dbReference type="eggNOG" id="KOG0953">
    <property type="taxonomic scope" value="Eukaryota"/>
</dbReference>
<dbReference type="FunFam" id="3.40.50.300:FF:000269">
    <property type="entry name" value="ATP-dependent RNA helicase SUPV3L1, mitochondrial"/>
    <property type="match status" value="1"/>
</dbReference>
<dbReference type="InterPro" id="IPR001650">
    <property type="entry name" value="Helicase_C-like"/>
</dbReference>
<reference evidence="12 13" key="1">
    <citation type="journal article" date="2011" name="Proc. Natl. Acad. Sci. U.S.A.">
        <title>Evolutionary erosion of yeast sex chromosomes by mating-type switching accidents.</title>
        <authorList>
            <person name="Gordon J.L."/>
            <person name="Armisen D."/>
            <person name="Proux-Wera E."/>
            <person name="Oheigeartaigh S.S."/>
            <person name="Byrne K.P."/>
            <person name="Wolfe K.H."/>
        </authorList>
    </citation>
    <scope>NUCLEOTIDE SEQUENCE [LARGE SCALE GENOMIC DNA]</scope>
    <source>
        <strain evidence="13">ATCC 22294 / BCRC 22015 / CBS 2517 / CECT 1963 / NBRC 1671 / NRRL Y-8276</strain>
    </source>
</reference>
<dbReference type="Pfam" id="PF22527">
    <property type="entry name" value="DEXQc_Suv3"/>
    <property type="match status" value="1"/>
</dbReference>
<dbReference type="GO" id="GO:0003724">
    <property type="term" value="F:RNA helicase activity"/>
    <property type="evidence" value="ECO:0007669"/>
    <property type="project" value="UniProtKB-EC"/>
</dbReference>
<dbReference type="Proteomes" id="UP000005220">
    <property type="component" value="Chromosome 8"/>
</dbReference>
<dbReference type="CDD" id="cd17913">
    <property type="entry name" value="DEXQc_Suv3"/>
    <property type="match status" value="1"/>
</dbReference>
<dbReference type="FunFam" id="3.40.50.300:FF:001549">
    <property type="entry name" value="SUV3p ATP-dependent RNA helicase"/>
    <property type="match status" value="1"/>
</dbReference>
<dbReference type="InterPro" id="IPR050699">
    <property type="entry name" value="RNA-DNA_Helicase"/>
</dbReference>
<dbReference type="Gene3D" id="1.20.272.40">
    <property type="match status" value="1"/>
</dbReference>
<name>H2AZ09_KAZAF</name>
<evidence type="ECO:0000313" key="13">
    <source>
        <dbReference type="Proteomes" id="UP000005220"/>
    </source>
</evidence>
<dbReference type="InterPro" id="IPR044774">
    <property type="entry name" value="Suv3_DEXQc"/>
</dbReference>
<dbReference type="SUPFAM" id="SSF52540">
    <property type="entry name" value="P-loop containing nucleoside triphosphate hydrolases"/>
    <property type="match status" value="1"/>
</dbReference>
<keyword evidence="7" id="KW-0809">Transit peptide</keyword>
<dbReference type="Pfam" id="PF12513">
    <property type="entry name" value="SUV3_C"/>
    <property type="match status" value="1"/>
</dbReference>
<dbReference type="Pfam" id="PF00271">
    <property type="entry name" value="Helicase_C"/>
    <property type="match status" value="1"/>
</dbReference>
<evidence type="ECO:0000259" key="11">
    <source>
        <dbReference type="PROSITE" id="PS51194"/>
    </source>
</evidence>
<dbReference type="PANTHER" id="PTHR12131">
    <property type="entry name" value="ATP-DEPENDENT RNA AND DNA HELICASE"/>
    <property type="match status" value="1"/>
</dbReference>
<keyword evidence="6" id="KW-0067">ATP-binding</keyword>
<dbReference type="GO" id="GO:0005524">
    <property type="term" value="F:ATP binding"/>
    <property type="evidence" value="ECO:0007669"/>
    <property type="project" value="UniProtKB-KW"/>
</dbReference>
<dbReference type="InterPro" id="IPR055206">
    <property type="entry name" value="DEXQc_SUV3"/>
</dbReference>
<dbReference type="FunCoup" id="H2AZ09">
    <property type="interactions" value="743"/>
</dbReference>
<dbReference type="STRING" id="1071382.H2AZ09"/>
<keyword evidence="3" id="KW-0547">Nucleotide-binding</keyword>
<dbReference type="PROSITE" id="PS51194">
    <property type="entry name" value="HELICASE_CTER"/>
    <property type="match status" value="1"/>
</dbReference>
<keyword evidence="4" id="KW-0378">Hydrolase</keyword>
<dbReference type="GO" id="GO:0000965">
    <property type="term" value="P:mitochondrial RNA 3'-end processing"/>
    <property type="evidence" value="ECO:0007669"/>
    <property type="project" value="TreeGrafter"/>
</dbReference>
<dbReference type="GO" id="GO:0000372">
    <property type="term" value="P:Group I intron splicing"/>
    <property type="evidence" value="ECO:0007669"/>
    <property type="project" value="EnsemblFungi"/>
</dbReference>
<dbReference type="RefSeq" id="XP_003958700.1">
    <property type="nucleotide sequence ID" value="XM_003958651.1"/>
</dbReference>
<evidence type="ECO:0000256" key="2">
    <source>
        <dbReference type="ARBA" id="ARBA00012552"/>
    </source>
</evidence>
<evidence type="ECO:0000256" key="9">
    <source>
        <dbReference type="ARBA" id="ARBA00047984"/>
    </source>
</evidence>
<dbReference type="InParanoid" id="H2AZ09"/>
<dbReference type="InterPro" id="IPR022192">
    <property type="entry name" value="SUV3_C"/>
</dbReference>
<dbReference type="CDD" id="cd18805">
    <property type="entry name" value="SF2_C_suv3"/>
    <property type="match status" value="1"/>
</dbReference>
<organism evidence="12 13">
    <name type="scientific">Kazachstania africana (strain ATCC 22294 / BCRC 22015 / CBS 2517 / CECT 1963 / NBRC 1671 / NRRL Y-8276)</name>
    <name type="common">Yeast</name>
    <name type="synonym">Kluyveromyces africanus</name>
    <dbReference type="NCBI Taxonomy" id="1071382"/>
    <lineage>
        <taxon>Eukaryota</taxon>
        <taxon>Fungi</taxon>
        <taxon>Dikarya</taxon>
        <taxon>Ascomycota</taxon>
        <taxon>Saccharomycotina</taxon>
        <taxon>Saccharomycetes</taxon>
        <taxon>Saccharomycetales</taxon>
        <taxon>Saccharomycetaceae</taxon>
        <taxon>Kazachstania</taxon>
    </lineage>
</organism>
<evidence type="ECO:0000256" key="7">
    <source>
        <dbReference type="ARBA" id="ARBA00022946"/>
    </source>
</evidence>
<dbReference type="OrthoDB" id="6692397at2759"/>
<dbReference type="EMBL" id="HE650828">
    <property type="protein sequence ID" value="CCF59565.1"/>
    <property type="molecule type" value="Genomic_DNA"/>
</dbReference>
<dbReference type="GO" id="GO:0008859">
    <property type="term" value="F:exoribonuclease II activity"/>
    <property type="evidence" value="ECO:0007669"/>
    <property type="project" value="EnsemblFungi"/>
</dbReference>
<gene>
    <name evidence="12" type="primary">KAFR0H01550</name>
    <name evidence="12" type="ORF">KAFR_0H01550</name>
</gene>